<comment type="caution">
    <text evidence="2">The sequence shown here is derived from an EMBL/GenBank/DDBJ whole genome shotgun (WGS) entry which is preliminary data.</text>
</comment>
<dbReference type="EMBL" id="WVTA01000002">
    <property type="protein sequence ID" value="KAK3216260.1"/>
    <property type="molecule type" value="Genomic_DNA"/>
</dbReference>
<keyword evidence="1" id="KW-0472">Membrane</keyword>
<evidence type="ECO:0000256" key="1">
    <source>
        <dbReference type="SAM" id="Phobius"/>
    </source>
</evidence>
<sequence>MGNHNCHESPDGFHEVCKRFVATASPEVWENLAPHMLVCLAAAGVLVSGICAWRLHTRRDRNGREQPDCEWQPGKNVLVVPAIQPFVVGDHAGDGGLGNFLHLNHSKDAPYKDDKVDSVKAGEYMQNNTNEILELITKGC</sequence>
<keyword evidence="1" id="KW-0812">Transmembrane</keyword>
<keyword evidence="3" id="KW-1185">Reference proteome</keyword>
<proteinExistence type="predicted"/>
<protein>
    <submittedName>
        <fullName evidence="2">Uncharacterized protein</fullName>
    </submittedName>
</protein>
<feature type="transmembrane region" description="Helical" evidence="1">
    <location>
        <begin position="35"/>
        <end position="55"/>
    </location>
</feature>
<name>A0AAN6RK77_9PLEO</name>
<keyword evidence="1" id="KW-1133">Transmembrane helix</keyword>
<accession>A0AAN6RK77</accession>
<organism evidence="2 3">
    <name type="scientific">Pseudopithomyces chartarum</name>
    <dbReference type="NCBI Taxonomy" id="1892770"/>
    <lineage>
        <taxon>Eukaryota</taxon>
        <taxon>Fungi</taxon>
        <taxon>Dikarya</taxon>
        <taxon>Ascomycota</taxon>
        <taxon>Pezizomycotina</taxon>
        <taxon>Dothideomycetes</taxon>
        <taxon>Pleosporomycetidae</taxon>
        <taxon>Pleosporales</taxon>
        <taxon>Massarineae</taxon>
        <taxon>Didymosphaeriaceae</taxon>
        <taxon>Pseudopithomyces</taxon>
    </lineage>
</organism>
<dbReference type="Proteomes" id="UP001280581">
    <property type="component" value="Unassembled WGS sequence"/>
</dbReference>
<gene>
    <name evidence="2" type="ORF">GRF29_8g2756837</name>
</gene>
<evidence type="ECO:0000313" key="2">
    <source>
        <dbReference type="EMBL" id="KAK3216260.1"/>
    </source>
</evidence>
<dbReference type="AlphaFoldDB" id="A0AAN6RK77"/>
<evidence type="ECO:0000313" key="3">
    <source>
        <dbReference type="Proteomes" id="UP001280581"/>
    </source>
</evidence>
<reference evidence="2 3" key="1">
    <citation type="submission" date="2021-02" db="EMBL/GenBank/DDBJ databases">
        <title>Genome assembly of Pseudopithomyces chartarum.</title>
        <authorList>
            <person name="Jauregui R."/>
            <person name="Singh J."/>
            <person name="Voisey C."/>
        </authorList>
    </citation>
    <scope>NUCLEOTIDE SEQUENCE [LARGE SCALE GENOMIC DNA]</scope>
    <source>
        <strain evidence="2 3">AGR01</strain>
    </source>
</reference>